<evidence type="ECO:0000313" key="1">
    <source>
        <dbReference type="Proteomes" id="UP000492821"/>
    </source>
</evidence>
<evidence type="ECO:0000313" key="2">
    <source>
        <dbReference type="WBParaSite" id="Pan_g4306.t1"/>
    </source>
</evidence>
<proteinExistence type="predicted"/>
<reference evidence="1" key="1">
    <citation type="journal article" date="2013" name="Genetics">
        <title>The draft genome and transcriptome of Panagrellus redivivus are shaped by the harsh demands of a free-living lifestyle.</title>
        <authorList>
            <person name="Srinivasan J."/>
            <person name="Dillman A.R."/>
            <person name="Macchietto M.G."/>
            <person name="Heikkinen L."/>
            <person name="Lakso M."/>
            <person name="Fracchia K.M."/>
            <person name="Antoshechkin I."/>
            <person name="Mortazavi A."/>
            <person name="Wong G."/>
            <person name="Sternberg P.W."/>
        </authorList>
    </citation>
    <scope>NUCLEOTIDE SEQUENCE [LARGE SCALE GENOMIC DNA]</scope>
    <source>
        <strain evidence="1">MT8872</strain>
    </source>
</reference>
<dbReference type="InterPro" id="IPR011333">
    <property type="entry name" value="SKP1/BTB/POZ_sf"/>
</dbReference>
<dbReference type="AlphaFoldDB" id="A0A7E4ZYW4"/>
<dbReference type="WBParaSite" id="Pan_g4306.t1">
    <property type="protein sequence ID" value="Pan_g4306.t1"/>
    <property type="gene ID" value="Pan_g4306"/>
</dbReference>
<sequence>MATLLLETTDNKLIAVDSVVIRESNVLKGYEAITTNEAIPVVVSSNALNWLKTFCNFFKDAPAYVKPKEFTELQNLSDDSEPMMWIKSLENFEFFELNEAVAFFDMPRLMDVMIHYLLKIAQTGTIRTESRQARDICNRLNNLSLNES</sequence>
<reference evidence="2" key="2">
    <citation type="submission" date="2020-10" db="UniProtKB">
        <authorList>
            <consortium name="WormBaseParasite"/>
        </authorList>
    </citation>
    <scope>IDENTIFICATION</scope>
</reference>
<dbReference type="Gene3D" id="3.30.710.10">
    <property type="entry name" value="Potassium Channel Kv1.1, Chain A"/>
    <property type="match status" value="1"/>
</dbReference>
<accession>A0A7E4ZYW4</accession>
<keyword evidence="1" id="KW-1185">Reference proteome</keyword>
<dbReference type="Proteomes" id="UP000492821">
    <property type="component" value="Unassembled WGS sequence"/>
</dbReference>
<name>A0A7E4ZYW4_PANRE</name>
<organism evidence="1 2">
    <name type="scientific">Panagrellus redivivus</name>
    <name type="common">Microworm</name>
    <dbReference type="NCBI Taxonomy" id="6233"/>
    <lineage>
        <taxon>Eukaryota</taxon>
        <taxon>Metazoa</taxon>
        <taxon>Ecdysozoa</taxon>
        <taxon>Nematoda</taxon>
        <taxon>Chromadorea</taxon>
        <taxon>Rhabditida</taxon>
        <taxon>Tylenchina</taxon>
        <taxon>Panagrolaimomorpha</taxon>
        <taxon>Panagrolaimoidea</taxon>
        <taxon>Panagrolaimidae</taxon>
        <taxon>Panagrellus</taxon>
    </lineage>
</organism>
<protein>
    <submittedName>
        <fullName evidence="2">Skp1_POZ domain-containing protein</fullName>
    </submittedName>
</protein>